<organism evidence="2 3">
    <name type="scientific">Clonostachys byssicola</name>
    <dbReference type="NCBI Taxonomy" id="160290"/>
    <lineage>
        <taxon>Eukaryota</taxon>
        <taxon>Fungi</taxon>
        <taxon>Dikarya</taxon>
        <taxon>Ascomycota</taxon>
        <taxon>Pezizomycotina</taxon>
        <taxon>Sordariomycetes</taxon>
        <taxon>Hypocreomycetidae</taxon>
        <taxon>Hypocreales</taxon>
        <taxon>Bionectriaceae</taxon>
        <taxon>Clonostachys</taxon>
    </lineage>
</organism>
<evidence type="ECO:0000256" key="1">
    <source>
        <dbReference type="SAM" id="MobiDB-lite"/>
    </source>
</evidence>
<proteinExistence type="predicted"/>
<evidence type="ECO:0000313" key="2">
    <source>
        <dbReference type="EMBL" id="CAG9974957.1"/>
    </source>
</evidence>
<sequence>MSRSLIPALFKRADPPIEISEEGRPFTIEIEIRTKDHSPRQVYAVLDTGCPVDLVSLWFARKHLLKRGEDGKDKGEGDKGKGVEGEEDEDEKRREIDGVKVPGAKLISSGEWCVRLKTRCSLGETIRFKSVCAGIERDPRLPPVVIGMATLKAQQFLLVPRLQAWWRPCRPPLTIGKRPEAVPSDLFAPENSFFDGKERMPLRVIFDTGTVMDGVCIKFAKKHLRKVTAPECTWIDVEGEEQTCEGLWELPLCLTSKDDKQRSFSVLCWGMDLGEPYSGGHHSVRLSKTTLAEQNIHLDCGPLSFTFEKTTAQTLKNWGKKVIDGTKSLNHKLREHKMPKTDEK</sequence>
<reference evidence="2 3" key="2">
    <citation type="submission" date="2021-10" db="EMBL/GenBank/DDBJ databases">
        <authorList>
            <person name="Piombo E."/>
        </authorList>
    </citation>
    <scope>NUCLEOTIDE SEQUENCE [LARGE SCALE GENOMIC DNA]</scope>
</reference>
<name>A0A9N9XYY4_9HYPO</name>
<dbReference type="EMBL" id="CABFNO020001253">
    <property type="protein sequence ID" value="CAG9974957.1"/>
    <property type="molecule type" value="Genomic_DNA"/>
</dbReference>
<feature type="region of interest" description="Disordered" evidence="1">
    <location>
        <begin position="69"/>
        <end position="95"/>
    </location>
</feature>
<dbReference type="Proteomes" id="UP000754883">
    <property type="component" value="Unassembled WGS sequence"/>
</dbReference>
<gene>
    <name evidence="2" type="ORF">CBYS24578_00016627</name>
</gene>
<dbReference type="AlphaFoldDB" id="A0A9N9XYY4"/>
<protein>
    <submittedName>
        <fullName evidence="2">Uncharacterized protein</fullName>
    </submittedName>
</protein>
<keyword evidence="3" id="KW-1185">Reference proteome</keyword>
<accession>A0A9N9XYY4</accession>
<evidence type="ECO:0000313" key="3">
    <source>
        <dbReference type="Proteomes" id="UP000754883"/>
    </source>
</evidence>
<feature type="compositionally biased region" description="Basic and acidic residues" evidence="1">
    <location>
        <begin position="69"/>
        <end position="84"/>
    </location>
</feature>
<comment type="caution">
    <text evidence="2">The sequence shown here is derived from an EMBL/GenBank/DDBJ whole genome shotgun (WGS) entry which is preliminary data.</text>
</comment>
<dbReference type="OrthoDB" id="5144623at2759"/>
<reference evidence="3" key="1">
    <citation type="submission" date="2019-06" db="EMBL/GenBank/DDBJ databases">
        <authorList>
            <person name="Broberg M."/>
        </authorList>
    </citation>
    <scope>NUCLEOTIDE SEQUENCE [LARGE SCALE GENOMIC DNA]</scope>
</reference>